<name>A0A4Y5Z378_9GAMM</name>
<proteinExistence type="predicted"/>
<dbReference type="InterPro" id="IPR002818">
    <property type="entry name" value="DJ-1/PfpI"/>
</dbReference>
<dbReference type="PANTHER" id="PTHR43130">
    <property type="entry name" value="ARAC-FAMILY TRANSCRIPTIONAL REGULATOR"/>
    <property type="match status" value="1"/>
</dbReference>
<organism evidence="4 5">
    <name type="scientific">Luteibacter pinisoli</name>
    <dbReference type="NCBI Taxonomy" id="2589080"/>
    <lineage>
        <taxon>Bacteria</taxon>
        <taxon>Pseudomonadati</taxon>
        <taxon>Pseudomonadota</taxon>
        <taxon>Gammaproteobacteria</taxon>
        <taxon>Lysobacterales</taxon>
        <taxon>Rhodanobacteraceae</taxon>
        <taxon>Luteibacter</taxon>
    </lineage>
</organism>
<keyword evidence="2" id="KW-0804">Transcription</keyword>
<dbReference type="InterPro" id="IPR018060">
    <property type="entry name" value="HTH_AraC"/>
</dbReference>
<evidence type="ECO:0000313" key="5">
    <source>
        <dbReference type="Proteomes" id="UP000316093"/>
    </source>
</evidence>
<keyword evidence="5" id="KW-1185">Reference proteome</keyword>
<evidence type="ECO:0000259" key="3">
    <source>
        <dbReference type="PROSITE" id="PS01124"/>
    </source>
</evidence>
<evidence type="ECO:0000256" key="2">
    <source>
        <dbReference type="ARBA" id="ARBA00023163"/>
    </source>
</evidence>
<keyword evidence="1" id="KW-0805">Transcription regulation</keyword>
<dbReference type="Proteomes" id="UP000316093">
    <property type="component" value="Chromosome"/>
</dbReference>
<dbReference type="Gene3D" id="3.40.50.880">
    <property type="match status" value="1"/>
</dbReference>
<gene>
    <name evidence="4" type="ORF">FIV34_09960</name>
</gene>
<dbReference type="GO" id="GO:0043565">
    <property type="term" value="F:sequence-specific DNA binding"/>
    <property type="evidence" value="ECO:0007669"/>
    <property type="project" value="InterPro"/>
</dbReference>
<dbReference type="Pfam" id="PF12833">
    <property type="entry name" value="HTH_18"/>
    <property type="match status" value="1"/>
</dbReference>
<dbReference type="RefSeq" id="WP_139982210.1">
    <property type="nucleotide sequence ID" value="NZ_CP041046.1"/>
</dbReference>
<dbReference type="InterPro" id="IPR029062">
    <property type="entry name" value="Class_I_gatase-like"/>
</dbReference>
<dbReference type="AlphaFoldDB" id="A0A4Y5Z378"/>
<dbReference type="CDD" id="cd03137">
    <property type="entry name" value="GATase1_AraC_1"/>
    <property type="match status" value="1"/>
</dbReference>
<reference evidence="4 5" key="1">
    <citation type="submission" date="2019-06" db="EMBL/GenBank/DDBJ databases">
        <title>A complete genome sequence for Luteibacter pinisoli MAH-14.</title>
        <authorList>
            <person name="Baltrus D.A."/>
        </authorList>
    </citation>
    <scope>NUCLEOTIDE SEQUENCE [LARGE SCALE GENOMIC DNA]</scope>
    <source>
        <strain evidence="4 5">MAH-14</strain>
    </source>
</reference>
<evidence type="ECO:0000313" key="4">
    <source>
        <dbReference type="EMBL" id="QDE39504.1"/>
    </source>
</evidence>
<accession>A0A4Y5Z378</accession>
<dbReference type="SMART" id="SM00342">
    <property type="entry name" value="HTH_ARAC"/>
    <property type="match status" value="1"/>
</dbReference>
<evidence type="ECO:0000256" key="1">
    <source>
        <dbReference type="ARBA" id="ARBA00023015"/>
    </source>
</evidence>
<dbReference type="SUPFAM" id="SSF52317">
    <property type="entry name" value="Class I glutamine amidotransferase-like"/>
    <property type="match status" value="1"/>
</dbReference>
<dbReference type="EMBL" id="CP041046">
    <property type="protein sequence ID" value="QDE39504.1"/>
    <property type="molecule type" value="Genomic_DNA"/>
</dbReference>
<dbReference type="Gene3D" id="1.10.10.60">
    <property type="entry name" value="Homeodomain-like"/>
    <property type="match status" value="1"/>
</dbReference>
<dbReference type="KEGG" id="lpy:FIV34_09960"/>
<dbReference type="GO" id="GO:0003700">
    <property type="term" value="F:DNA-binding transcription factor activity"/>
    <property type="evidence" value="ECO:0007669"/>
    <property type="project" value="InterPro"/>
</dbReference>
<protein>
    <submittedName>
        <fullName evidence="4">GlxA family transcriptional regulator</fullName>
    </submittedName>
</protein>
<dbReference type="SUPFAM" id="SSF46689">
    <property type="entry name" value="Homeodomain-like"/>
    <property type="match status" value="2"/>
</dbReference>
<dbReference type="PANTHER" id="PTHR43130:SF3">
    <property type="entry name" value="HTH-TYPE TRANSCRIPTIONAL REGULATOR RV1931C"/>
    <property type="match status" value="1"/>
</dbReference>
<feature type="domain" description="HTH araC/xylS-type" evidence="3">
    <location>
        <begin position="209"/>
        <end position="307"/>
    </location>
</feature>
<dbReference type="OrthoDB" id="9803764at2"/>
<dbReference type="Pfam" id="PF01965">
    <property type="entry name" value="DJ-1_PfpI"/>
    <property type="match status" value="1"/>
</dbReference>
<dbReference type="InterPro" id="IPR052158">
    <property type="entry name" value="INH-QAR"/>
</dbReference>
<dbReference type="InterPro" id="IPR009057">
    <property type="entry name" value="Homeodomain-like_sf"/>
</dbReference>
<sequence>MKSIRLLVYPGFQAIALAVATVFEYANLSLDEPAYDFRIVAETSGLVPSSQGFSVHAEPLDDAAYDTLIVAGDNECRLPSRRVLAYVRQSVTRTRRVASVCTGAFVLAAAGLLEGKQATTHWHHAHRFRKQYPNVLLDEDRIVVVDGNIMTSAGMTAGIDLALAIIEQDLGLDLSLSVSRKLVLYQRRGKGQSQFSAFLEPSAMSERIQLALSYAREHLADELTVDVLADAARLSSRQFSRVFSQETGQSPGKAVERLRVEAARLMMETSRQPIEAIARETGFGDRERMRQAFLRAFGQSPQAMQRASAGRTRAG</sequence>
<dbReference type="PROSITE" id="PS01124">
    <property type="entry name" value="HTH_ARAC_FAMILY_2"/>
    <property type="match status" value="1"/>
</dbReference>